<dbReference type="Pfam" id="PF06889">
    <property type="entry name" value="DUF1266"/>
    <property type="match status" value="1"/>
</dbReference>
<dbReference type="InterPro" id="IPR009677">
    <property type="entry name" value="DUF1266"/>
</dbReference>
<dbReference type="Proteomes" id="UP000825886">
    <property type="component" value="Chromosome"/>
</dbReference>
<keyword evidence="4" id="KW-1185">Reference proteome</keyword>
<organism evidence="3 4">
    <name type="scientific">Symbiopectobacterium purcellii</name>
    <dbReference type="NCBI Taxonomy" id="2871826"/>
    <lineage>
        <taxon>Bacteria</taxon>
        <taxon>Pseudomonadati</taxon>
        <taxon>Pseudomonadota</taxon>
        <taxon>Gammaproteobacteria</taxon>
        <taxon>Enterobacterales</taxon>
        <taxon>Enterobacteriaceae</taxon>
    </lineage>
</organism>
<keyword evidence="1" id="KW-0812">Transmembrane</keyword>
<gene>
    <name evidence="3" type="ORF">K6K13_14320</name>
</gene>
<reference evidence="3 4" key="1">
    <citation type="submission" date="2021-08" db="EMBL/GenBank/DDBJ databases">
        <title>Culture and genomic analysis of Symbiopectobacterium purcellii sp. nov. gen. nov., isolated from the leafhopper Empoasca decipiens.</title>
        <authorList>
            <person name="Nadal-Jimenez P."/>
            <person name="Siozios S."/>
            <person name="Halliday N."/>
            <person name="Camara M."/>
            <person name="Hurst G.D.D."/>
        </authorList>
    </citation>
    <scope>NUCLEOTIDE SEQUENCE [LARGE SCALE GENOMIC DNA]</scope>
    <source>
        <strain evidence="3 4">SyEd1</strain>
    </source>
</reference>
<keyword evidence="1" id="KW-1133">Transmembrane helix</keyword>
<feature type="transmembrane region" description="Helical" evidence="1">
    <location>
        <begin position="12"/>
        <end position="30"/>
    </location>
</feature>
<dbReference type="RefSeq" id="WP_222157606.1">
    <property type="nucleotide sequence ID" value="NZ_CP081864.1"/>
</dbReference>
<accession>A0ABX9AL96</accession>
<protein>
    <submittedName>
        <fullName evidence="3">DUF1266 domain-containing protein</fullName>
    </submittedName>
</protein>
<evidence type="ECO:0000259" key="2">
    <source>
        <dbReference type="Pfam" id="PF06889"/>
    </source>
</evidence>
<proteinExistence type="predicted"/>
<feature type="domain" description="DUF1266" evidence="2">
    <location>
        <begin position="163"/>
        <end position="302"/>
    </location>
</feature>
<evidence type="ECO:0000313" key="4">
    <source>
        <dbReference type="Proteomes" id="UP000825886"/>
    </source>
</evidence>
<keyword evidence="1" id="KW-0472">Membrane</keyword>
<evidence type="ECO:0000313" key="3">
    <source>
        <dbReference type="EMBL" id="QZN94485.1"/>
    </source>
</evidence>
<dbReference type="EMBL" id="CP081864">
    <property type="protein sequence ID" value="QZN94485.1"/>
    <property type="molecule type" value="Genomic_DNA"/>
</dbReference>
<sequence>MFEIYKPIIKKLVIGLSKIAVFFLVVHYSLPYLENMLGTRLDSIHTYFPWVIGASLAWVILRLLLNIVTNYGFKDGIPQFSNGIAANIRYPLRDDADALVVKLSGLMDICDTRNNRADHARSYLNSREAYDVNKAPNKKGIIDNSAFDYLMLSYDIEKRSELVEFIGKLLQSLPEENRPEAKSAYSEALAILDKFSAVTETQLEKHHDTTLPYVAFNLQRAAMLVRWGFTCNMINEDEWDLFKAEIHDAYQNYFGDSGFGKFTYDYLIAVYLFHAKDNLDMVRERLYGLTELQKNNYLTLSWEAINALSSAK</sequence>
<name>A0ABX9AL96_9ENTR</name>
<evidence type="ECO:0000256" key="1">
    <source>
        <dbReference type="SAM" id="Phobius"/>
    </source>
</evidence>
<feature type="transmembrane region" description="Helical" evidence="1">
    <location>
        <begin position="50"/>
        <end position="73"/>
    </location>
</feature>